<dbReference type="PANTHER" id="PTHR21272:SF3">
    <property type="entry name" value="CATABOLIC 3-DEHYDROQUINASE"/>
    <property type="match status" value="1"/>
</dbReference>
<dbReference type="GO" id="GO:0003855">
    <property type="term" value="F:3-dehydroquinate dehydratase activity"/>
    <property type="evidence" value="ECO:0007669"/>
    <property type="project" value="UniProtKB-UniRule"/>
</dbReference>
<evidence type="ECO:0000256" key="4">
    <source>
        <dbReference type="ARBA" id="ARBA00011193"/>
    </source>
</evidence>
<feature type="binding site" evidence="8">
    <location>
        <begin position="102"/>
        <end position="103"/>
    </location>
    <ligand>
        <name>substrate</name>
    </ligand>
</feature>
<evidence type="ECO:0000256" key="3">
    <source>
        <dbReference type="ARBA" id="ARBA00011037"/>
    </source>
</evidence>
<feature type="site" description="Transition state stabilizer" evidence="8 10">
    <location>
        <position position="19"/>
    </location>
</feature>
<dbReference type="NCBIfam" id="NF003807">
    <property type="entry name" value="PRK05395.1-4"/>
    <property type="match status" value="1"/>
</dbReference>
<evidence type="ECO:0000256" key="9">
    <source>
        <dbReference type="PIRSR" id="PIRSR001399-1"/>
    </source>
</evidence>
<dbReference type="EMBL" id="QEFB01000018">
    <property type="protein sequence ID" value="PWC04702.1"/>
    <property type="molecule type" value="Genomic_DNA"/>
</dbReference>
<evidence type="ECO:0000256" key="8">
    <source>
        <dbReference type="HAMAP-Rule" id="MF_00169"/>
    </source>
</evidence>
<keyword evidence="8" id="KW-0028">Amino-acid biosynthesis</keyword>
<dbReference type="Gene3D" id="3.40.50.9100">
    <property type="entry name" value="Dehydroquinase, class II"/>
    <property type="match status" value="1"/>
</dbReference>
<dbReference type="GO" id="GO:0009423">
    <property type="term" value="P:chorismate biosynthetic process"/>
    <property type="evidence" value="ECO:0007669"/>
    <property type="project" value="UniProtKB-UniRule"/>
</dbReference>
<feature type="binding site" evidence="8">
    <location>
        <position position="75"/>
    </location>
    <ligand>
        <name>substrate</name>
    </ligand>
</feature>
<keyword evidence="7 8" id="KW-0456">Lyase</keyword>
<dbReference type="HAMAP" id="MF_00169">
    <property type="entry name" value="AroQ"/>
    <property type="match status" value="1"/>
</dbReference>
<evidence type="ECO:0000256" key="6">
    <source>
        <dbReference type="ARBA" id="ARBA00023141"/>
    </source>
</evidence>
<dbReference type="AlphaFoldDB" id="A0A2U1TAI6"/>
<dbReference type="PANTHER" id="PTHR21272">
    <property type="entry name" value="CATABOLIC 3-DEHYDROQUINASE"/>
    <property type="match status" value="1"/>
</dbReference>
<comment type="similarity">
    <text evidence="3 8">Belongs to the type-II 3-dehydroquinase family.</text>
</comment>
<dbReference type="GO" id="GO:0009073">
    <property type="term" value="P:aromatic amino acid family biosynthetic process"/>
    <property type="evidence" value="ECO:0007669"/>
    <property type="project" value="UniProtKB-KW"/>
</dbReference>
<comment type="caution">
    <text evidence="11">The sequence shown here is derived from an EMBL/GenBank/DDBJ whole genome shotgun (WGS) entry which is preliminary data.</text>
</comment>
<reference evidence="12" key="1">
    <citation type="submission" date="2018-04" db="EMBL/GenBank/DDBJ databases">
        <authorList>
            <person name="Liu S."/>
            <person name="Wang Z."/>
            <person name="Li J."/>
        </authorList>
    </citation>
    <scope>NUCLEOTIDE SEQUENCE [LARGE SCALE GENOMIC DNA]</scope>
    <source>
        <strain evidence="12">622</strain>
    </source>
</reference>
<dbReference type="RefSeq" id="WP_108963746.1">
    <property type="nucleotide sequence ID" value="NZ_QEFB01000018.1"/>
</dbReference>
<proteinExistence type="inferred from homology"/>
<gene>
    <name evidence="8" type="primary">aroQ</name>
    <name evidence="11" type="ORF">DF223_14795</name>
</gene>
<protein>
    <recommendedName>
        <fullName evidence="5 8">3-dehydroquinate dehydratase</fullName>
        <shortName evidence="8">3-dehydroquinase</shortName>
        <ecNumber evidence="5 8">4.2.1.10</ecNumber>
    </recommendedName>
    <alternativeName>
        <fullName evidence="8">Type II DHQase</fullName>
    </alternativeName>
</protein>
<dbReference type="EC" id="4.2.1.10" evidence="5 8"/>
<dbReference type="Proteomes" id="UP000244962">
    <property type="component" value="Unassembled WGS sequence"/>
</dbReference>
<dbReference type="CDD" id="cd00466">
    <property type="entry name" value="DHQase_II"/>
    <property type="match status" value="1"/>
</dbReference>
<comment type="catalytic activity">
    <reaction evidence="1 8">
        <text>3-dehydroquinate = 3-dehydroshikimate + H2O</text>
        <dbReference type="Rhea" id="RHEA:21096"/>
        <dbReference type="ChEBI" id="CHEBI:15377"/>
        <dbReference type="ChEBI" id="CHEBI:16630"/>
        <dbReference type="ChEBI" id="CHEBI:32364"/>
        <dbReference type="EC" id="4.2.1.10"/>
    </reaction>
</comment>
<evidence type="ECO:0000313" key="12">
    <source>
        <dbReference type="Proteomes" id="UP000244962"/>
    </source>
</evidence>
<feature type="active site" description="Proton donor" evidence="8 9">
    <location>
        <position position="101"/>
    </location>
</feature>
<dbReference type="SUPFAM" id="SSF52304">
    <property type="entry name" value="Type II 3-dehydroquinate dehydratase"/>
    <property type="match status" value="1"/>
</dbReference>
<dbReference type="GO" id="GO:0008652">
    <property type="term" value="P:amino acid biosynthetic process"/>
    <property type="evidence" value="ECO:0007669"/>
    <property type="project" value="UniProtKB-KW"/>
</dbReference>
<comment type="subunit">
    <text evidence="4 8">Homododecamer.</text>
</comment>
<dbReference type="InterPro" id="IPR018509">
    <property type="entry name" value="DHquinase_II_CS"/>
</dbReference>
<feature type="active site" description="Proton acceptor" evidence="8 9">
    <location>
        <position position="24"/>
    </location>
</feature>
<dbReference type="GO" id="GO:0019631">
    <property type="term" value="P:quinate catabolic process"/>
    <property type="evidence" value="ECO:0007669"/>
    <property type="project" value="TreeGrafter"/>
</dbReference>
<evidence type="ECO:0000256" key="5">
    <source>
        <dbReference type="ARBA" id="ARBA00012060"/>
    </source>
</evidence>
<dbReference type="PROSITE" id="PS01029">
    <property type="entry name" value="DEHYDROQUINASE_II"/>
    <property type="match status" value="1"/>
</dbReference>
<keyword evidence="12" id="KW-1185">Reference proteome</keyword>
<evidence type="ECO:0000256" key="10">
    <source>
        <dbReference type="PIRSR" id="PIRSR001399-3"/>
    </source>
</evidence>
<evidence type="ECO:0000256" key="7">
    <source>
        <dbReference type="ARBA" id="ARBA00023239"/>
    </source>
</evidence>
<dbReference type="Pfam" id="PF01220">
    <property type="entry name" value="DHquinase_II"/>
    <property type="match status" value="1"/>
</dbReference>
<sequence>MTRKLYVLNGPNLNMLGRRQPELYGTTSLDDVRTNCVRVADELGFDLFFEQSNAEYQIVEWLHQAYREKAAVVINPAGLSFGSVPVLDALLILDTPVVEIHITNIHGRDEAHRHSLTSTAARAVIAGAGVFGYELAIRAADRLTAIDGA</sequence>
<dbReference type="InterPro" id="IPR001874">
    <property type="entry name" value="DHquinase_II"/>
</dbReference>
<accession>A0A2U1TAI6</accession>
<comment type="caution">
    <text evidence="8">Lacks conserved residue(s) required for the propagation of feature annotation.</text>
</comment>
<feature type="binding site" evidence="8">
    <location>
        <position position="88"/>
    </location>
    <ligand>
        <name>substrate</name>
    </ligand>
</feature>
<name>A0A2U1TAI6_9MICO</name>
<comment type="pathway">
    <text evidence="2 8">Metabolic intermediate biosynthesis; chorismate biosynthesis; chorismate from D-erythrose 4-phosphate and phosphoenolpyruvate: step 3/7.</text>
</comment>
<keyword evidence="6 8" id="KW-0057">Aromatic amino acid biosynthesis</keyword>
<organism evidence="11 12">
    <name type="scientific">Mycetocola zhujimingii</name>
    <dbReference type="NCBI Taxonomy" id="2079792"/>
    <lineage>
        <taxon>Bacteria</taxon>
        <taxon>Bacillati</taxon>
        <taxon>Actinomycetota</taxon>
        <taxon>Actinomycetes</taxon>
        <taxon>Micrococcales</taxon>
        <taxon>Microbacteriaceae</taxon>
        <taxon>Mycetocola</taxon>
    </lineage>
</organism>
<dbReference type="UniPathway" id="UPA00053">
    <property type="reaction ID" value="UER00086"/>
</dbReference>
<dbReference type="PIRSF" id="PIRSF001399">
    <property type="entry name" value="DHquinase_II"/>
    <property type="match status" value="1"/>
</dbReference>
<comment type="function">
    <text evidence="8">Catalyzes a trans-dehydration via an enolate intermediate.</text>
</comment>
<evidence type="ECO:0000256" key="2">
    <source>
        <dbReference type="ARBA" id="ARBA00004902"/>
    </source>
</evidence>
<evidence type="ECO:0000256" key="1">
    <source>
        <dbReference type="ARBA" id="ARBA00001864"/>
    </source>
</evidence>
<evidence type="ECO:0000313" key="11">
    <source>
        <dbReference type="EMBL" id="PWC04702.1"/>
    </source>
</evidence>
<dbReference type="InterPro" id="IPR036441">
    <property type="entry name" value="DHquinase_II_sf"/>
</dbReference>